<dbReference type="RefSeq" id="WP_377506373.1">
    <property type="nucleotide sequence ID" value="NZ_JBHSQS010000003.1"/>
</dbReference>
<evidence type="ECO:0000256" key="1">
    <source>
        <dbReference type="SAM" id="MobiDB-lite"/>
    </source>
</evidence>
<evidence type="ECO:0000313" key="4">
    <source>
        <dbReference type="Proteomes" id="UP001596226"/>
    </source>
</evidence>
<keyword evidence="4" id="KW-1185">Reference proteome</keyword>
<keyword evidence="2" id="KW-1133">Transmembrane helix</keyword>
<proteinExistence type="predicted"/>
<organism evidence="3 4">
    <name type="scientific">Micromonospora vulcania</name>
    <dbReference type="NCBI Taxonomy" id="1441873"/>
    <lineage>
        <taxon>Bacteria</taxon>
        <taxon>Bacillati</taxon>
        <taxon>Actinomycetota</taxon>
        <taxon>Actinomycetes</taxon>
        <taxon>Micromonosporales</taxon>
        <taxon>Micromonosporaceae</taxon>
        <taxon>Micromonospora</taxon>
    </lineage>
</organism>
<evidence type="ECO:0000313" key="3">
    <source>
        <dbReference type="EMBL" id="MFC5922817.1"/>
    </source>
</evidence>
<evidence type="ECO:0000256" key="2">
    <source>
        <dbReference type="SAM" id="Phobius"/>
    </source>
</evidence>
<evidence type="ECO:0008006" key="5">
    <source>
        <dbReference type="Google" id="ProtNLM"/>
    </source>
</evidence>
<reference evidence="4" key="1">
    <citation type="journal article" date="2019" name="Int. J. Syst. Evol. Microbiol.">
        <title>The Global Catalogue of Microorganisms (GCM) 10K type strain sequencing project: providing services to taxonomists for standard genome sequencing and annotation.</title>
        <authorList>
            <consortium name="The Broad Institute Genomics Platform"/>
            <consortium name="The Broad Institute Genome Sequencing Center for Infectious Disease"/>
            <person name="Wu L."/>
            <person name="Ma J."/>
        </authorList>
    </citation>
    <scope>NUCLEOTIDE SEQUENCE [LARGE SCALE GENOMIC DNA]</scope>
    <source>
        <strain evidence="4">CGMCC 4.7144</strain>
    </source>
</reference>
<accession>A0ABW1H305</accession>
<dbReference type="EMBL" id="JBHSQS010000003">
    <property type="protein sequence ID" value="MFC5922817.1"/>
    <property type="molecule type" value="Genomic_DNA"/>
</dbReference>
<protein>
    <recommendedName>
        <fullName evidence="5">Secreted protein</fullName>
    </recommendedName>
</protein>
<feature type="transmembrane region" description="Helical" evidence="2">
    <location>
        <begin position="30"/>
        <end position="50"/>
    </location>
</feature>
<feature type="compositionally biased region" description="Basic and acidic residues" evidence="1">
    <location>
        <begin position="100"/>
        <end position="109"/>
    </location>
</feature>
<sequence length="109" mass="11191">MPKRQMTACALFLMIVFSLVMIFSGSLDGAAAWANIIALPVAIAGVILTIRSASGSASSSSAQDRDSLSGPAKSGRASPAVSQVGFSGGRQANVAGDYFEQGHDDREGR</sequence>
<gene>
    <name evidence="3" type="ORF">ACFQGL_05610</name>
</gene>
<feature type="transmembrane region" description="Helical" evidence="2">
    <location>
        <begin position="7"/>
        <end position="24"/>
    </location>
</feature>
<feature type="region of interest" description="Disordered" evidence="1">
    <location>
        <begin position="54"/>
        <end position="109"/>
    </location>
</feature>
<keyword evidence="2" id="KW-0472">Membrane</keyword>
<comment type="caution">
    <text evidence="3">The sequence shown here is derived from an EMBL/GenBank/DDBJ whole genome shotgun (WGS) entry which is preliminary data.</text>
</comment>
<name>A0ABW1H305_9ACTN</name>
<keyword evidence="2" id="KW-0812">Transmembrane</keyword>
<dbReference type="Proteomes" id="UP001596226">
    <property type="component" value="Unassembled WGS sequence"/>
</dbReference>